<feature type="non-terminal residue" evidence="1">
    <location>
        <position position="1"/>
    </location>
</feature>
<accession>A2VEV1</accession>
<organism evidence="1">
    <name type="scientific">Drosophila melanogaster</name>
    <name type="common">Fruit fly</name>
    <dbReference type="NCBI Taxonomy" id="7227"/>
    <lineage>
        <taxon>Eukaryota</taxon>
        <taxon>Metazoa</taxon>
        <taxon>Ecdysozoa</taxon>
        <taxon>Arthropoda</taxon>
        <taxon>Hexapoda</taxon>
        <taxon>Insecta</taxon>
        <taxon>Pterygota</taxon>
        <taxon>Neoptera</taxon>
        <taxon>Endopterygota</taxon>
        <taxon>Diptera</taxon>
        <taxon>Brachycera</taxon>
        <taxon>Muscomorpha</taxon>
        <taxon>Ephydroidea</taxon>
        <taxon>Drosophilidae</taxon>
        <taxon>Drosophila</taxon>
        <taxon>Sophophora</taxon>
    </lineage>
</organism>
<name>A2VEV1_DROME</name>
<evidence type="ECO:0000313" key="2">
    <source>
        <dbReference type="EMBL" id="ABN49429.1"/>
    </source>
</evidence>
<evidence type="ECO:0000313" key="1">
    <source>
        <dbReference type="EMBL" id="ABN49409.1"/>
    </source>
</evidence>
<dbReference type="EMBL" id="BT030270">
    <property type="protein sequence ID" value="ABN49409.1"/>
    <property type="molecule type" value="mRNA"/>
</dbReference>
<sequence>RDDVDTTGCPVEHLHRDVQLREGQIPVRDRGRHGDPVLWLHRGSILHNGLEEN</sequence>
<dbReference type="EMBL" id="BT030290">
    <property type="protein sequence ID" value="ABN49429.1"/>
    <property type="molecule type" value="mRNA"/>
</dbReference>
<reference evidence="1" key="1">
    <citation type="submission" date="2007-02" db="EMBL/GenBank/DDBJ databases">
        <authorList>
            <person name="Stapleton M."/>
            <person name="Carlson J."/>
            <person name="Frise E."/>
            <person name="Kapadia B."/>
            <person name="Park S."/>
            <person name="Wan K."/>
            <person name="Yu C."/>
            <person name="Celniker S."/>
        </authorList>
    </citation>
    <scope>NUCLEOTIDE SEQUENCE</scope>
</reference>
<protein>
    <submittedName>
        <fullName evidence="1">IP18425p</fullName>
    </submittedName>
    <submittedName>
        <fullName evidence="2">IP18625p</fullName>
    </submittedName>
</protein>
<dbReference type="AlphaFoldDB" id="A2VEV1"/>
<proteinExistence type="evidence at transcript level"/>